<dbReference type="AlphaFoldDB" id="A0A1M6S1W0"/>
<evidence type="ECO:0000313" key="2">
    <source>
        <dbReference type="Proteomes" id="UP000243547"/>
    </source>
</evidence>
<protein>
    <submittedName>
        <fullName evidence="1">Uncharacterized protein</fullName>
    </submittedName>
</protein>
<keyword evidence="2" id="KW-1185">Reference proteome</keyword>
<gene>
    <name evidence="1" type="ORF">SAMN02745227_02155</name>
</gene>
<dbReference type="EMBL" id="FRAI01000042">
    <property type="protein sequence ID" value="SHK38599.1"/>
    <property type="molecule type" value="Genomic_DNA"/>
</dbReference>
<feature type="non-terminal residue" evidence="1">
    <location>
        <position position="58"/>
    </location>
</feature>
<dbReference type="Proteomes" id="UP000243547">
    <property type="component" value="Unassembled WGS sequence"/>
</dbReference>
<proteinExistence type="predicted"/>
<reference evidence="2" key="1">
    <citation type="submission" date="2016-11" db="EMBL/GenBank/DDBJ databases">
        <authorList>
            <person name="Varghese N."/>
            <person name="Submissions S."/>
        </authorList>
    </citation>
    <scope>NUCLEOTIDE SEQUENCE [LARGE SCALE GENOMIC DNA]</scope>
    <source>
        <strain evidence="2">DSM 14826</strain>
    </source>
</reference>
<evidence type="ECO:0000313" key="1">
    <source>
        <dbReference type="EMBL" id="SHK38599.1"/>
    </source>
</evidence>
<organism evidence="1 2">
    <name type="scientific">Anaerobranca californiensis DSM 14826</name>
    <dbReference type="NCBI Taxonomy" id="1120989"/>
    <lineage>
        <taxon>Bacteria</taxon>
        <taxon>Bacillati</taxon>
        <taxon>Bacillota</taxon>
        <taxon>Clostridia</taxon>
        <taxon>Eubacteriales</taxon>
        <taxon>Proteinivoracaceae</taxon>
        <taxon>Anaerobranca</taxon>
    </lineage>
</organism>
<sequence length="58" mass="6977">MITQLHFSDFIDDFNKFVVQKPHLLELLDQYINISELIPVNWYFHYNKATGRPHDNSL</sequence>
<accession>A0A1M6S1W0</accession>
<name>A0A1M6S1W0_9FIRM</name>